<dbReference type="EMBL" id="LWSU01000035">
    <property type="protein sequence ID" value="OAX57226.1"/>
    <property type="molecule type" value="Genomic_DNA"/>
</dbReference>
<protein>
    <submittedName>
        <fullName evidence="1">Uncharacterized protein</fullName>
    </submittedName>
</protein>
<name>A0A199P895_9XANT</name>
<sequence length="146" mass="16687">MTEIIEILERIGVVLKSSDSKNIMLSARWLFDSYCGHDELLNYVQAAVAIEILLGDEEVDANIGLTSLMANRCAYLIAQTPQARSNLLKSFREIYKVRSKIVHRGKSRLNQKEVQLFHMLQTITQVVINKEQQLLERAAKIDAERD</sequence>
<proteinExistence type="predicted"/>
<evidence type="ECO:0000313" key="2">
    <source>
        <dbReference type="Proteomes" id="UP000093858"/>
    </source>
</evidence>
<reference evidence="1 2" key="1">
    <citation type="submission" date="2016-04" db="EMBL/GenBank/DDBJ databases">
        <title>Xanthomonas translucens phylogeny.</title>
        <authorList>
            <person name="Langlois P."/>
        </authorList>
    </citation>
    <scope>NUCLEOTIDE SEQUENCE [LARGE SCALE GENOMIC DNA]</scope>
    <source>
        <strain evidence="1 2">B99</strain>
    </source>
</reference>
<dbReference type="Proteomes" id="UP000093858">
    <property type="component" value="Unassembled WGS sequence"/>
</dbReference>
<comment type="caution">
    <text evidence="1">The sequence shown here is derived from an EMBL/GenBank/DDBJ whole genome shotgun (WGS) entry which is preliminary data.</text>
</comment>
<evidence type="ECO:0000313" key="1">
    <source>
        <dbReference type="EMBL" id="OAX57226.1"/>
    </source>
</evidence>
<dbReference type="AlphaFoldDB" id="A0A199P895"/>
<accession>A0A199P895</accession>
<gene>
    <name evidence="1" type="ORF">A6R73_01395</name>
</gene>
<organism evidence="1 2">
    <name type="scientific">Xanthomonas graminis pv. poae</name>
    <dbReference type="NCBI Taxonomy" id="227946"/>
    <lineage>
        <taxon>Bacteria</taxon>
        <taxon>Pseudomonadati</taxon>
        <taxon>Pseudomonadota</taxon>
        <taxon>Gammaproteobacteria</taxon>
        <taxon>Lysobacterales</taxon>
        <taxon>Lysobacteraceae</taxon>
        <taxon>Xanthomonas</taxon>
        <taxon>Xanthomonas translucens group</taxon>
        <taxon>Xanthomonas graminis</taxon>
    </lineage>
</organism>